<name>A0ABP4GYW0_9ACTN</name>
<comment type="caution">
    <text evidence="2">The sequence shown here is derived from an EMBL/GenBank/DDBJ whole genome shotgun (WGS) entry which is preliminary data.</text>
</comment>
<evidence type="ECO:0000256" key="1">
    <source>
        <dbReference type="SAM" id="MobiDB-lite"/>
    </source>
</evidence>
<reference evidence="3" key="1">
    <citation type="journal article" date="2019" name="Int. J. Syst. Evol. Microbiol.">
        <title>The Global Catalogue of Microorganisms (GCM) 10K type strain sequencing project: providing services to taxonomists for standard genome sequencing and annotation.</title>
        <authorList>
            <consortium name="The Broad Institute Genomics Platform"/>
            <consortium name="The Broad Institute Genome Sequencing Center for Infectious Disease"/>
            <person name="Wu L."/>
            <person name="Ma J."/>
        </authorList>
    </citation>
    <scope>NUCLEOTIDE SEQUENCE [LARGE SCALE GENOMIC DNA]</scope>
    <source>
        <strain evidence="3">JCM 13004</strain>
    </source>
</reference>
<proteinExistence type="predicted"/>
<feature type="region of interest" description="Disordered" evidence="1">
    <location>
        <begin position="1"/>
        <end position="86"/>
    </location>
</feature>
<evidence type="ECO:0000313" key="3">
    <source>
        <dbReference type="Proteomes" id="UP001500037"/>
    </source>
</evidence>
<keyword evidence="3" id="KW-1185">Reference proteome</keyword>
<organism evidence="2 3">
    <name type="scientific">Kitasatospora nipponensis</name>
    <dbReference type="NCBI Taxonomy" id="258049"/>
    <lineage>
        <taxon>Bacteria</taxon>
        <taxon>Bacillati</taxon>
        <taxon>Actinomycetota</taxon>
        <taxon>Actinomycetes</taxon>
        <taxon>Kitasatosporales</taxon>
        <taxon>Streptomycetaceae</taxon>
        <taxon>Kitasatospora</taxon>
    </lineage>
</organism>
<feature type="compositionally biased region" description="Low complexity" evidence="1">
    <location>
        <begin position="31"/>
        <end position="51"/>
    </location>
</feature>
<sequence length="86" mass="8930">MRISHHGSGTYELLPPRLPAGVSGQASGTQRASSRRSNSARAAGGAARRAAIPVGAIRLPGARDGGPGAEWTHRWARQRGKQPPNG</sequence>
<gene>
    <name evidence="2" type="ORF">GCM10009665_38860</name>
</gene>
<dbReference type="Proteomes" id="UP001500037">
    <property type="component" value="Unassembled WGS sequence"/>
</dbReference>
<dbReference type="EMBL" id="BAAALF010000067">
    <property type="protein sequence ID" value="GAA1244323.1"/>
    <property type="molecule type" value="Genomic_DNA"/>
</dbReference>
<evidence type="ECO:0000313" key="2">
    <source>
        <dbReference type="EMBL" id="GAA1244323.1"/>
    </source>
</evidence>
<protein>
    <submittedName>
        <fullName evidence="2">Uncharacterized protein</fullName>
    </submittedName>
</protein>
<accession>A0ABP4GYW0</accession>